<dbReference type="PANTHER" id="PTHR24029">
    <property type="entry name" value="UVRABC SYSTEM PROTEIN B"/>
    <property type="match status" value="1"/>
</dbReference>
<dbReference type="GO" id="GO:0016887">
    <property type="term" value="F:ATP hydrolysis activity"/>
    <property type="evidence" value="ECO:0007669"/>
    <property type="project" value="InterPro"/>
</dbReference>
<dbReference type="GO" id="GO:0005737">
    <property type="term" value="C:cytoplasm"/>
    <property type="evidence" value="ECO:0007669"/>
    <property type="project" value="UniProtKB-SubCell"/>
</dbReference>
<evidence type="ECO:0000256" key="7">
    <source>
        <dbReference type="ARBA" id="ARBA00022840"/>
    </source>
</evidence>
<dbReference type="SUPFAM" id="SSF46600">
    <property type="entry name" value="C-terminal UvrC-binding domain of UvrB"/>
    <property type="match status" value="1"/>
</dbReference>
<dbReference type="Pfam" id="PF00271">
    <property type="entry name" value="Helicase_C"/>
    <property type="match status" value="1"/>
</dbReference>
<keyword evidence="3 13" id="KW-0963">Cytoplasm</keyword>
<evidence type="ECO:0000256" key="12">
    <source>
        <dbReference type="ARBA" id="ARBA00029504"/>
    </source>
</evidence>
<dbReference type="InterPro" id="IPR001650">
    <property type="entry name" value="Helicase_C-like"/>
</dbReference>
<evidence type="ECO:0000259" key="17">
    <source>
        <dbReference type="PROSITE" id="PS51194"/>
    </source>
</evidence>
<dbReference type="Pfam" id="PF17757">
    <property type="entry name" value="UvrB_inter"/>
    <property type="match status" value="1"/>
</dbReference>
<dbReference type="CDD" id="cd18790">
    <property type="entry name" value="SF2_C_UvrB"/>
    <property type="match status" value="1"/>
</dbReference>
<dbReference type="Pfam" id="PF02151">
    <property type="entry name" value="UVR"/>
    <property type="match status" value="1"/>
</dbReference>
<dbReference type="GO" id="GO:0009380">
    <property type="term" value="C:excinuclease repair complex"/>
    <property type="evidence" value="ECO:0007669"/>
    <property type="project" value="InterPro"/>
</dbReference>
<evidence type="ECO:0000256" key="5">
    <source>
        <dbReference type="ARBA" id="ARBA00022763"/>
    </source>
</evidence>
<keyword evidence="7 13" id="KW-0067">ATP-binding</keyword>
<dbReference type="AlphaFoldDB" id="A0A7C4TW36"/>
<keyword evidence="6 13" id="KW-0228">DNA excision</keyword>
<dbReference type="SMART" id="SM00487">
    <property type="entry name" value="DEXDc"/>
    <property type="match status" value="1"/>
</dbReference>
<organism evidence="18">
    <name type="scientific">Caldisericum exile</name>
    <dbReference type="NCBI Taxonomy" id="693075"/>
    <lineage>
        <taxon>Bacteria</taxon>
        <taxon>Pseudomonadati</taxon>
        <taxon>Caldisericota/Cryosericota group</taxon>
        <taxon>Caldisericota</taxon>
        <taxon>Caldisericia</taxon>
        <taxon>Caldisericales</taxon>
        <taxon>Caldisericaceae</taxon>
        <taxon>Caldisericum</taxon>
    </lineage>
</organism>
<dbReference type="PROSITE" id="PS51194">
    <property type="entry name" value="HELICASE_CTER"/>
    <property type="match status" value="1"/>
</dbReference>
<evidence type="ECO:0000256" key="10">
    <source>
        <dbReference type="ARBA" id="ARBA00023236"/>
    </source>
</evidence>
<evidence type="ECO:0000256" key="1">
    <source>
        <dbReference type="ARBA" id="ARBA00004496"/>
    </source>
</evidence>
<comment type="domain">
    <text evidence="13">The beta-hairpin motif is involved in DNA binding.</text>
</comment>
<comment type="function">
    <text evidence="13">The UvrABC repair system catalyzes the recognition and processing of DNA lesions. A damage recognition complex composed of 2 UvrA and 2 UvrB subunits scans DNA for abnormalities. Upon binding of the UvrA(2)B(2) complex to a putative damaged site, the DNA wraps around one UvrB monomer. DNA wrap is dependent on ATP binding by UvrB and probably causes local melting of the DNA helix, facilitating insertion of UvrB beta-hairpin between the DNA strands. Then UvrB probes one DNA strand for the presence of a lesion. If a lesion is found the UvrA subunits dissociate and the UvrB-DNA preincision complex is formed. This complex is subsequently bound by UvrC and the second UvrB is released. If no lesion is found, the DNA wraps around the other UvrB subunit that will check the other stand for damage.</text>
</comment>
<dbReference type="CDD" id="cd17916">
    <property type="entry name" value="DEXHc_UvrB"/>
    <property type="match status" value="1"/>
</dbReference>
<reference evidence="18" key="1">
    <citation type="journal article" date="2020" name="mSystems">
        <title>Genome- and Community-Level Interaction Insights into Carbon Utilization and Element Cycling Functions of Hydrothermarchaeota in Hydrothermal Sediment.</title>
        <authorList>
            <person name="Zhou Z."/>
            <person name="Liu Y."/>
            <person name="Xu W."/>
            <person name="Pan J."/>
            <person name="Luo Z.H."/>
            <person name="Li M."/>
        </authorList>
    </citation>
    <scope>NUCLEOTIDE SEQUENCE [LARGE SCALE GENOMIC DNA]</scope>
    <source>
        <strain evidence="18">SpSt-794</strain>
    </source>
</reference>
<evidence type="ECO:0000256" key="4">
    <source>
        <dbReference type="ARBA" id="ARBA00022741"/>
    </source>
</evidence>
<evidence type="ECO:0000256" key="14">
    <source>
        <dbReference type="RuleBase" id="RU003587"/>
    </source>
</evidence>
<keyword evidence="10 13" id="KW-0742">SOS response</keyword>
<evidence type="ECO:0000259" key="16">
    <source>
        <dbReference type="PROSITE" id="PS51192"/>
    </source>
</evidence>
<dbReference type="Pfam" id="PF12344">
    <property type="entry name" value="UvrB"/>
    <property type="match status" value="1"/>
</dbReference>
<keyword evidence="4 13" id="KW-0547">Nucleotide-binding</keyword>
<dbReference type="NCBIfam" id="NF003673">
    <property type="entry name" value="PRK05298.1"/>
    <property type="match status" value="1"/>
</dbReference>
<comment type="subunit">
    <text evidence="11 13 14">Forms a heterotetramer with UvrA during the search for lesions. Interacts with UvrC in an incision complex.</text>
</comment>
<dbReference type="HAMAP" id="MF_00204">
    <property type="entry name" value="UvrB"/>
    <property type="match status" value="1"/>
</dbReference>
<dbReference type="GO" id="GO:0005524">
    <property type="term" value="F:ATP binding"/>
    <property type="evidence" value="ECO:0007669"/>
    <property type="project" value="UniProtKB-UniRule"/>
</dbReference>
<dbReference type="InterPro" id="IPR027417">
    <property type="entry name" value="P-loop_NTPase"/>
</dbReference>
<dbReference type="InterPro" id="IPR004807">
    <property type="entry name" value="UvrB"/>
</dbReference>
<feature type="domain" description="Helicase ATP-binding" evidence="16">
    <location>
        <begin position="25"/>
        <end position="159"/>
    </location>
</feature>
<proteinExistence type="inferred from homology"/>
<dbReference type="InterPro" id="IPR024759">
    <property type="entry name" value="UvrB_YAD/RRR_dom"/>
</dbReference>
<evidence type="ECO:0000256" key="9">
    <source>
        <dbReference type="ARBA" id="ARBA00023204"/>
    </source>
</evidence>
<evidence type="ECO:0000256" key="6">
    <source>
        <dbReference type="ARBA" id="ARBA00022769"/>
    </source>
</evidence>
<dbReference type="InterPro" id="IPR041471">
    <property type="entry name" value="UvrB_inter"/>
</dbReference>
<feature type="domain" description="Helicase C-terminal" evidence="17">
    <location>
        <begin position="428"/>
        <end position="581"/>
    </location>
</feature>
<evidence type="ECO:0000256" key="11">
    <source>
        <dbReference type="ARBA" id="ARBA00026033"/>
    </source>
</evidence>
<keyword evidence="9 13" id="KW-0234">DNA repair</keyword>
<dbReference type="InterPro" id="IPR036876">
    <property type="entry name" value="UVR_dom_sf"/>
</dbReference>
<dbReference type="Gene3D" id="4.10.860.10">
    <property type="entry name" value="UVR domain"/>
    <property type="match status" value="1"/>
</dbReference>
<comment type="similarity">
    <text evidence="2 13 14">Belongs to the UvrB family.</text>
</comment>
<protein>
    <recommendedName>
        <fullName evidence="12 13">UvrABC system protein B</fullName>
        <shortName evidence="13">Protein UvrB</shortName>
    </recommendedName>
    <alternativeName>
        <fullName evidence="13">Excinuclease ABC subunit B</fullName>
    </alternativeName>
</protein>
<dbReference type="InterPro" id="IPR014001">
    <property type="entry name" value="Helicase_ATP-bd"/>
</dbReference>
<dbReference type="Pfam" id="PF04851">
    <property type="entry name" value="ResIII"/>
    <property type="match status" value="1"/>
</dbReference>
<dbReference type="PROSITE" id="PS50151">
    <property type="entry name" value="UVR"/>
    <property type="match status" value="1"/>
</dbReference>
<comment type="subcellular location">
    <subcellularLocation>
        <location evidence="1 13 14">Cytoplasm</location>
    </subcellularLocation>
</comment>
<feature type="domain" description="UVR" evidence="15">
    <location>
        <begin position="619"/>
        <end position="654"/>
    </location>
</feature>
<evidence type="ECO:0000256" key="2">
    <source>
        <dbReference type="ARBA" id="ARBA00008533"/>
    </source>
</evidence>
<dbReference type="NCBIfam" id="TIGR00631">
    <property type="entry name" value="uvrb"/>
    <property type="match status" value="1"/>
</dbReference>
<gene>
    <name evidence="13 18" type="primary">uvrB</name>
    <name evidence="18" type="ORF">ENV82_03980</name>
</gene>
<dbReference type="InterPro" id="IPR006935">
    <property type="entry name" value="Helicase/UvrB_N"/>
</dbReference>
<dbReference type="PANTHER" id="PTHR24029:SF0">
    <property type="entry name" value="UVRABC SYSTEM PROTEIN B"/>
    <property type="match status" value="1"/>
</dbReference>
<evidence type="ECO:0000313" key="18">
    <source>
        <dbReference type="EMBL" id="HGW60568.1"/>
    </source>
</evidence>
<evidence type="ECO:0000256" key="3">
    <source>
        <dbReference type="ARBA" id="ARBA00022490"/>
    </source>
</evidence>
<sequence length="666" mass="77665">MEAFKLISDFNPTGDQPEAIEKLVEGIKKGYRFQTLLGVTGSGKTFTMANVIERVQKPTLVISHNKTLAAQLYSEFRRFFPQNAVHYFVSYYDFYQPEAYVPQIDLYIAKNADVNEDIARLRHATVRALLERRDVIVVASVSCIYGWDSPEEYKEQLFTIRVGERINRLTIAMNLARLQYERNDFNFKNGVFRMRGDIIDVFPKESETAIRIELFGDEVNSIVEFDPLTNELIRKYSSFTFFPAAQFVTTQERIKRYVDEIMKELELRVQFFKSRGKFVEAQRLEERTKYDLEMLLNAGYCTGIENYSRYFSGRKPGEEPYTLLNFFPEDYLLFIDESHITVPQLRGMYHGDHDRKLTLVKYGFRLPSALDNRPLRFEEFLGHVNQCIFVSATPSEYELSVSEAVVEQLIRPTGLVDPEVEVRPQKNQIEDLIKEIESRAAKGERVIVNTLTKKFAEDLTNYLVLKGIKAKYLHSDIKTLERVEILKGLRSGEFDCIVGVNLLREGLDLPEVSLVAILDADKEGFLRSETSLIQLTGRAARNVSGKVIMYAEEISDAMKKAIQETNRRREKQLKYNKEHNITPKSIRKAITDLIDLPWKKEEELQDIIKVENMTYEEFMALITELEEEMHLKAEVLDFEEAIKIRDKINKLREEYKKYYPNLRRKR</sequence>
<feature type="short sequence motif" description="Beta-hairpin" evidence="13">
    <location>
        <begin position="91"/>
        <end position="114"/>
    </location>
</feature>
<dbReference type="SUPFAM" id="SSF52540">
    <property type="entry name" value="P-loop containing nucleoside triphosphate hydrolases"/>
    <property type="match status" value="2"/>
</dbReference>
<evidence type="ECO:0000256" key="13">
    <source>
        <dbReference type="HAMAP-Rule" id="MF_00204"/>
    </source>
</evidence>
<evidence type="ECO:0000256" key="8">
    <source>
        <dbReference type="ARBA" id="ARBA00022881"/>
    </source>
</evidence>
<dbReference type="GO" id="GO:0003677">
    <property type="term" value="F:DNA binding"/>
    <property type="evidence" value="ECO:0007669"/>
    <property type="project" value="UniProtKB-UniRule"/>
</dbReference>
<feature type="binding site" evidence="13">
    <location>
        <begin position="38"/>
        <end position="45"/>
    </location>
    <ligand>
        <name>ATP</name>
        <dbReference type="ChEBI" id="CHEBI:30616"/>
    </ligand>
</feature>
<dbReference type="InterPro" id="IPR001943">
    <property type="entry name" value="UVR_dom"/>
</dbReference>
<name>A0A7C4TW36_9BACT</name>
<dbReference type="EMBL" id="DTHV01000127">
    <property type="protein sequence ID" value="HGW60568.1"/>
    <property type="molecule type" value="Genomic_DNA"/>
</dbReference>
<accession>A0A7C4TW36</accession>
<dbReference type="PROSITE" id="PS51192">
    <property type="entry name" value="HELICASE_ATP_BIND_1"/>
    <property type="match status" value="1"/>
</dbReference>
<evidence type="ECO:0000259" key="15">
    <source>
        <dbReference type="PROSITE" id="PS50151"/>
    </source>
</evidence>
<dbReference type="Gene3D" id="3.40.50.300">
    <property type="entry name" value="P-loop containing nucleotide triphosphate hydrolases"/>
    <property type="match status" value="3"/>
</dbReference>
<dbReference type="SMART" id="SM00490">
    <property type="entry name" value="HELICc"/>
    <property type="match status" value="1"/>
</dbReference>
<dbReference type="GO" id="GO:0009381">
    <property type="term" value="F:excinuclease ABC activity"/>
    <property type="evidence" value="ECO:0007669"/>
    <property type="project" value="UniProtKB-UniRule"/>
</dbReference>
<dbReference type="GO" id="GO:0006289">
    <property type="term" value="P:nucleotide-excision repair"/>
    <property type="evidence" value="ECO:0007669"/>
    <property type="project" value="UniProtKB-UniRule"/>
</dbReference>
<dbReference type="GO" id="GO:0009432">
    <property type="term" value="P:SOS response"/>
    <property type="evidence" value="ECO:0007669"/>
    <property type="project" value="UniProtKB-UniRule"/>
</dbReference>
<keyword evidence="5 13" id="KW-0227">DNA damage</keyword>
<keyword evidence="8 13" id="KW-0267">Excision nuclease</keyword>
<comment type="caution">
    <text evidence="18">The sequence shown here is derived from an EMBL/GenBank/DDBJ whole genome shotgun (WGS) entry which is preliminary data.</text>
</comment>